<accession>W9GR77</accession>
<dbReference type="InterPro" id="IPR044925">
    <property type="entry name" value="His-Me_finger_sf"/>
</dbReference>
<dbReference type="STRING" id="1385369.N825_27070"/>
<dbReference type="AlphaFoldDB" id="W9GR77"/>
<keyword evidence="2" id="KW-1185">Reference proteome</keyword>
<evidence type="ECO:0000313" key="2">
    <source>
        <dbReference type="Proteomes" id="UP000019486"/>
    </source>
</evidence>
<reference evidence="1 2" key="1">
    <citation type="submission" date="2013-08" db="EMBL/GenBank/DDBJ databases">
        <title>The genome sequence of Skermanella stibiiresistens.</title>
        <authorList>
            <person name="Zhu W."/>
            <person name="Wang G."/>
        </authorList>
    </citation>
    <scope>NUCLEOTIDE SEQUENCE [LARGE SCALE GENOMIC DNA]</scope>
    <source>
        <strain evidence="1 2">SB22</strain>
    </source>
</reference>
<gene>
    <name evidence="1" type="ORF">N825_27070</name>
</gene>
<organism evidence="1 2">
    <name type="scientific">Skermanella stibiiresistens SB22</name>
    <dbReference type="NCBI Taxonomy" id="1385369"/>
    <lineage>
        <taxon>Bacteria</taxon>
        <taxon>Pseudomonadati</taxon>
        <taxon>Pseudomonadota</taxon>
        <taxon>Alphaproteobacteria</taxon>
        <taxon>Rhodospirillales</taxon>
        <taxon>Azospirillaceae</taxon>
        <taxon>Skermanella</taxon>
    </lineage>
</organism>
<dbReference type="SUPFAM" id="SSF54060">
    <property type="entry name" value="His-Me finger endonucleases"/>
    <property type="match status" value="1"/>
</dbReference>
<dbReference type="EMBL" id="AVFL01000044">
    <property type="protein sequence ID" value="EWY36410.1"/>
    <property type="molecule type" value="Genomic_DNA"/>
</dbReference>
<dbReference type="InterPro" id="IPR044930">
    <property type="entry name" value="Homing_endonuclease_His-Me"/>
</dbReference>
<sequence>MDNVCDPDRLYVLHRCDNRRCGNPKHLFLGTQRTNILDAWRKHRPIMAAPGEDNVHARLTEAAVKDIRGSSERASILAARFQVSLSTIQHVRQGRTWKHISLTPSDTDSMSQ</sequence>
<protein>
    <submittedName>
        <fullName evidence="1">Uncharacterized protein</fullName>
    </submittedName>
</protein>
<dbReference type="Proteomes" id="UP000019486">
    <property type="component" value="Unassembled WGS sequence"/>
</dbReference>
<name>W9GR77_9PROT</name>
<dbReference type="GO" id="GO:0004519">
    <property type="term" value="F:endonuclease activity"/>
    <property type="evidence" value="ECO:0007669"/>
    <property type="project" value="InterPro"/>
</dbReference>
<dbReference type="Gene3D" id="3.90.75.10">
    <property type="entry name" value="Homing Intron 3 (I-ppo) Encoded Endonuclease, Chain A"/>
    <property type="match status" value="1"/>
</dbReference>
<proteinExistence type="predicted"/>
<comment type="caution">
    <text evidence="1">The sequence shown here is derived from an EMBL/GenBank/DDBJ whole genome shotgun (WGS) entry which is preliminary data.</text>
</comment>
<evidence type="ECO:0000313" key="1">
    <source>
        <dbReference type="EMBL" id="EWY36410.1"/>
    </source>
</evidence>